<organism evidence="1 2">
    <name type="scientific">Purpureocillium lilacinum</name>
    <name type="common">Paecilomyces lilacinus</name>
    <dbReference type="NCBI Taxonomy" id="33203"/>
    <lineage>
        <taxon>Eukaryota</taxon>
        <taxon>Fungi</taxon>
        <taxon>Dikarya</taxon>
        <taxon>Ascomycota</taxon>
        <taxon>Pezizomycotina</taxon>
        <taxon>Sordariomycetes</taxon>
        <taxon>Hypocreomycetidae</taxon>
        <taxon>Hypocreales</taxon>
        <taxon>Ophiocordycipitaceae</taxon>
        <taxon>Purpureocillium</taxon>
    </lineage>
</organism>
<evidence type="ECO:0000313" key="2">
    <source>
        <dbReference type="Proteomes" id="UP001638806"/>
    </source>
</evidence>
<evidence type="ECO:0000313" key="1">
    <source>
        <dbReference type="EMBL" id="KAL3959729.1"/>
    </source>
</evidence>
<dbReference type="Proteomes" id="UP001638806">
    <property type="component" value="Unassembled WGS sequence"/>
</dbReference>
<comment type="caution">
    <text evidence="1">The sequence shown here is derived from an EMBL/GenBank/DDBJ whole genome shotgun (WGS) entry which is preliminary data.</text>
</comment>
<keyword evidence="2" id="KW-1185">Reference proteome</keyword>
<dbReference type="EMBL" id="JBGNUJ010000004">
    <property type="protein sequence ID" value="KAL3959729.1"/>
    <property type="molecule type" value="Genomic_DNA"/>
</dbReference>
<protein>
    <submittedName>
        <fullName evidence="1">Uncharacterized protein</fullName>
    </submittedName>
</protein>
<sequence length="282" mass="29204">MAQSSAQLQHGQSAAAFIVHFGVQRAVQEAMQEAMQAAAQEALQEAAQRMVQRVVQGAVQAAVSRNIQPPQGADMARARNLASSGDKKAAFCTPHPPNPCKGQGPMAERQCPVAGCSTSGNESLLAPPNGVETKVGSSADRDLHPFRVPSHTRKYKTTLSLAALSPTRDSSSPIMFATSKNTPEKPLGKTKSCGLQQSSAAPVSSAAASTSPHLVAAGASASRLQHPALRRSFGRPAGHPPRHLTPPPPGFSSPTTTTAEAVARAQVIMAPIDAAFQTQSGA</sequence>
<proteinExistence type="predicted"/>
<reference evidence="1" key="1">
    <citation type="submission" date="2024-12" db="EMBL/GenBank/DDBJ databases">
        <title>Comparative genomics and development of molecular markers within Purpureocillium lilacinum and among Purpureocillium species.</title>
        <authorList>
            <person name="Yeh Z.-Y."/>
            <person name="Ni N.-T."/>
            <person name="Lo P.-H."/>
            <person name="Mushyakhwo K."/>
            <person name="Lin C.-F."/>
            <person name="Nai Y.-S."/>
        </authorList>
    </citation>
    <scope>NUCLEOTIDE SEQUENCE</scope>
    <source>
        <strain evidence="1">NCHU-NPUST-175</strain>
    </source>
</reference>
<name>A0ACC4DW06_PURLI</name>
<accession>A0ACC4DW06</accession>
<gene>
    <name evidence="1" type="ORF">ACCO45_004846</name>
</gene>